<dbReference type="Proteomes" id="UP000007148">
    <property type="component" value="Unassembled WGS sequence"/>
</dbReference>
<dbReference type="SUPFAM" id="SSF54768">
    <property type="entry name" value="dsRNA-binding domain-like"/>
    <property type="match status" value="1"/>
</dbReference>
<organism evidence="2 3">
    <name type="scientific">Serendipita indica (strain DSM 11827)</name>
    <name type="common">Root endophyte fungus</name>
    <name type="synonym">Piriformospora indica</name>
    <dbReference type="NCBI Taxonomy" id="1109443"/>
    <lineage>
        <taxon>Eukaryota</taxon>
        <taxon>Fungi</taxon>
        <taxon>Dikarya</taxon>
        <taxon>Basidiomycota</taxon>
        <taxon>Agaricomycotina</taxon>
        <taxon>Agaricomycetes</taxon>
        <taxon>Sebacinales</taxon>
        <taxon>Serendipitaceae</taxon>
        <taxon>Serendipita</taxon>
    </lineage>
</organism>
<reference evidence="2 3" key="1">
    <citation type="journal article" date="2011" name="PLoS Pathog.">
        <title>Endophytic Life Strategies Decoded by Genome and Transcriptome Analyses of the Mutualistic Root Symbiont Piriformospora indica.</title>
        <authorList>
            <person name="Zuccaro A."/>
            <person name="Lahrmann U."/>
            <person name="Guldener U."/>
            <person name="Langen G."/>
            <person name="Pfiffi S."/>
            <person name="Biedenkopf D."/>
            <person name="Wong P."/>
            <person name="Samans B."/>
            <person name="Grimm C."/>
            <person name="Basiewicz M."/>
            <person name="Murat C."/>
            <person name="Martin F."/>
            <person name="Kogel K.H."/>
        </authorList>
    </citation>
    <scope>NUCLEOTIDE SEQUENCE [LARGE SCALE GENOMIC DNA]</scope>
    <source>
        <strain evidence="2 3">DSM 11827</strain>
    </source>
</reference>
<comment type="caution">
    <text evidence="2">The sequence shown here is derived from an EMBL/GenBank/DDBJ whole genome shotgun (WGS) entry which is preliminary data.</text>
</comment>
<dbReference type="InParanoid" id="G4TTY3"/>
<feature type="compositionally biased region" description="Polar residues" evidence="1">
    <location>
        <begin position="19"/>
        <end position="28"/>
    </location>
</feature>
<dbReference type="Gene3D" id="3.30.160.20">
    <property type="match status" value="1"/>
</dbReference>
<evidence type="ECO:0000313" key="2">
    <source>
        <dbReference type="EMBL" id="CCA74776.1"/>
    </source>
</evidence>
<dbReference type="AlphaFoldDB" id="G4TTY3"/>
<dbReference type="EMBL" id="CAFZ01000353">
    <property type="protein sequence ID" value="CCA74776.1"/>
    <property type="molecule type" value="Genomic_DNA"/>
</dbReference>
<accession>G4TTY3</accession>
<proteinExistence type="predicted"/>
<evidence type="ECO:0000313" key="3">
    <source>
        <dbReference type="Proteomes" id="UP000007148"/>
    </source>
</evidence>
<sequence>MLKTHPPTGPGIKAASQHPIASSHTPLSFDSKRMTKYRESLNGLTRKYRLPDPEYENTSENENGRARHKANVSVYYQAQRYTWYSESNSARAAKEDVAKQAYDYLLEELTAATN</sequence>
<feature type="region of interest" description="Disordered" evidence="1">
    <location>
        <begin position="1"/>
        <end position="66"/>
    </location>
</feature>
<feature type="compositionally biased region" description="Basic and acidic residues" evidence="1">
    <location>
        <begin position="30"/>
        <end position="39"/>
    </location>
</feature>
<protein>
    <recommendedName>
        <fullName evidence="4">DRBM domain-containing protein</fullName>
    </recommendedName>
</protein>
<dbReference type="HOGENOM" id="CLU_2122010_0_0_1"/>
<name>G4TTY3_SERID</name>
<evidence type="ECO:0000256" key="1">
    <source>
        <dbReference type="SAM" id="MobiDB-lite"/>
    </source>
</evidence>
<gene>
    <name evidence="2" type="ORF">PIIN_08734</name>
</gene>
<dbReference type="CDD" id="cd00048">
    <property type="entry name" value="DSRM_SF"/>
    <property type="match status" value="1"/>
</dbReference>
<evidence type="ECO:0008006" key="4">
    <source>
        <dbReference type="Google" id="ProtNLM"/>
    </source>
</evidence>
<keyword evidence="3" id="KW-1185">Reference proteome</keyword>